<evidence type="ECO:0000313" key="2">
    <source>
        <dbReference type="Proteomes" id="UP000033115"/>
    </source>
</evidence>
<reference evidence="1 2" key="1">
    <citation type="journal article" date="2015" name="J. Biotechnol.">
        <title>Complete genome sequence of a malodorant-producing acetogen, Clostridium scatologenes ATCC 25775(T).</title>
        <authorList>
            <person name="Zhu Z."/>
            <person name="Guo T."/>
            <person name="Zheng H."/>
            <person name="Song T."/>
            <person name="Ouyang P."/>
            <person name="Xie J."/>
        </authorList>
    </citation>
    <scope>NUCLEOTIDE SEQUENCE [LARGE SCALE GENOMIC DNA]</scope>
    <source>
        <strain evidence="1 2">ATCC 25775</strain>
    </source>
</reference>
<gene>
    <name evidence="1" type="ORF">CSCA_0449</name>
</gene>
<dbReference type="SUPFAM" id="SSF89360">
    <property type="entry name" value="HesB-like domain"/>
    <property type="match status" value="1"/>
</dbReference>
<dbReference type="EMBL" id="CP009933">
    <property type="protein sequence ID" value="AKA67574.1"/>
    <property type="molecule type" value="Genomic_DNA"/>
</dbReference>
<dbReference type="HOGENOM" id="CLU_2952277_0_0_9"/>
<dbReference type="InterPro" id="IPR035903">
    <property type="entry name" value="HesB-like_dom_sf"/>
</dbReference>
<sequence length="59" mass="6583">MQLTLDESKNNDDIIVKSEGINVVYSSDLKEYVDESTIDYSTGWFRRGFTILGGNASSC</sequence>
<name>A0A0E3JWW3_CLOSL</name>
<dbReference type="Proteomes" id="UP000033115">
    <property type="component" value="Chromosome"/>
</dbReference>
<dbReference type="KEGG" id="csq:CSCA_0449"/>
<protein>
    <submittedName>
        <fullName evidence="1">Uncharacterized protein</fullName>
    </submittedName>
</protein>
<dbReference type="Gene3D" id="2.60.300.12">
    <property type="entry name" value="HesB-like domain"/>
    <property type="match status" value="1"/>
</dbReference>
<accession>A0A0E3JWW3</accession>
<proteinExistence type="predicted"/>
<dbReference type="STRING" id="1548.CSCA_0449"/>
<dbReference type="AlphaFoldDB" id="A0A0E3JWW3"/>
<evidence type="ECO:0000313" key="1">
    <source>
        <dbReference type="EMBL" id="AKA67574.1"/>
    </source>
</evidence>
<keyword evidence="2" id="KW-1185">Reference proteome</keyword>
<organism evidence="1 2">
    <name type="scientific">Clostridium scatologenes</name>
    <dbReference type="NCBI Taxonomy" id="1548"/>
    <lineage>
        <taxon>Bacteria</taxon>
        <taxon>Bacillati</taxon>
        <taxon>Bacillota</taxon>
        <taxon>Clostridia</taxon>
        <taxon>Eubacteriales</taxon>
        <taxon>Clostridiaceae</taxon>
        <taxon>Clostridium</taxon>
    </lineage>
</organism>